<evidence type="ECO:0000313" key="2">
    <source>
        <dbReference type="Proteomes" id="UP000625316"/>
    </source>
</evidence>
<dbReference type="RefSeq" id="WP_264327837.1">
    <property type="nucleotide sequence ID" value="NZ_JADEXQ010000143.1"/>
</dbReference>
<dbReference type="EMBL" id="JADEXQ010000143">
    <property type="protein sequence ID" value="MBE9033023.1"/>
    <property type="molecule type" value="Genomic_DNA"/>
</dbReference>
<name>A0A928VSP1_9CYAN</name>
<sequence>MSTLAETPRTVREGVVYFMGNQVMRLTYDGTAYWQYQPYPAERYSIQQSVGLVLDAYLEGLPNEVRILHGYIAAEFWQQTWDNLDHSIIPKCTPRAVKDAVRLEAELWKATFDCLNALNKSGYWSLRYPAVDLGSGLFCLVQEAQLIGWWAIDCEQDKPPRVATIKAKHQSINQALKQERNPFDSNTITGEFIDCCLGNKIWRPIDEITPVYEAWQQLIKCRSAHLQQWLQSQPFALDGSSGKIIDPKVAAAKKKQWRHQNTRKDFR</sequence>
<organism evidence="1 2">
    <name type="scientific">Romeriopsis navalis LEGE 11480</name>
    <dbReference type="NCBI Taxonomy" id="2777977"/>
    <lineage>
        <taxon>Bacteria</taxon>
        <taxon>Bacillati</taxon>
        <taxon>Cyanobacteriota</taxon>
        <taxon>Cyanophyceae</taxon>
        <taxon>Leptolyngbyales</taxon>
        <taxon>Leptolyngbyaceae</taxon>
        <taxon>Romeriopsis</taxon>
        <taxon>Romeriopsis navalis</taxon>
    </lineage>
</organism>
<proteinExistence type="predicted"/>
<accession>A0A928VSP1</accession>
<keyword evidence="2" id="KW-1185">Reference proteome</keyword>
<dbReference type="Proteomes" id="UP000625316">
    <property type="component" value="Unassembled WGS sequence"/>
</dbReference>
<gene>
    <name evidence="1" type="ORF">IQ266_25125</name>
</gene>
<dbReference type="AlphaFoldDB" id="A0A928VSP1"/>
<protein>
    <submittedName>
        <fullName evidence="1">Uncharacterized protein</fullName>
    </submittedName>
</protein>
<evidence type="ECO:0000313" key="1">
    <source>
        <dbReference type="EMBL" id="MBE9033023.1"/>
    </source>
</evidence>
<comment type="caution">
    <text evidence="1">The sequence shown here is derived from an EMBL/GenBank/DDBJ whole genome shotgun (WGS) entry which is preliminary data.</text>
</comment>
<reference evidence="1" key="1">
    <citation type="submission" date="2020-10" db="EMBL/GenBank/DDBJ databases">
        <authorList>
            <person name="Castelo-Branco R."/>
            <person name="Eusebio N."/>
            <person name="Adriana R."/>
            <person name="Vieira A."/>
            <person name="Brugerolle De Fraissinette N."/>
            <person name="Rezende De Castro R."/>
            <person name="Schneider M.P."/>
            <person name="Vasconcelos V."/>
            <person name="Leao P.N."/>
        </authorList>
    </citation>
    <scope>NUCLEOTIDE SEQUENCE</scope>
    <source>
        <strain evidence="1">LEGE 11480</strain>
    </source>
</reference>